<sequence length="71" mass="8832">ATTKTKLPLFQSFKNNGSEFCFTTKLQNEVELNYTKIKQYENICKREREEKREMERVRERERKKENERNRE</sequence>
<accession>J9EN66</accession>
<gene>
    <name evidence="2" type="ORF">WUBG_10604</name>
</gene>
<protein>
    <submittedName>
        <fullName evidence="2">Uncharacterized protein</fullName>
    </submittedName>
</protein>
<name>J9EN66_WUCBA</name>
<proteinExistence type="predicted"/>
<evidence type="ECO:0000256" key="1">
    <source>
        <dbReference type="SAM" id="MobiDB-lite"/>
    </source>
</evidence>
<feature type="non-terminal residue" evidence="2">
    <location>
        <position position="1"/>
    </location>
</feature>
<organism evidence="2 3">
    <name type="scientific">Wuchereria bancrofti</name>
    <dbReference type="NCBI Taxonomy" id="6293"/>
    <lineage>
        <taxon>Eukaryota</taxon>
        <taxon>Metazoa</taxon>
        <taxon>Ecdysozoa</taxon>
        <taxon>Nematoda</taxon>
        <taxon>Chromadorea</taxon>
        <taxon>Rhabditida</taxon>
        <taxon>Spirurina</taxon>
        <taxon>Spiruromorpha</taxon>
        <taxon>Filarioidea</taxon>
        <taxon>Onchocercidae</taxon>
        <taxon>Wuchereria</taxon>
    </lineage>
</organism>
<dbReference type="EMBL" id="ADBV01006502">
    <property type="protein sequence ID" value="EJW78487.1"/>
    <property type="molecule type" value="Genomic_DNA"/>
</dbReference>
<evidence type="ECO:0000313" key="3">
    <source>
        <dbReference type="Proteomes" id="UP000004810"/>
    </source>
</evidence>
<reference evidence="3" key="1">
    <citation type="submission" date="2012-08" db="EMBL/GenBank/DDBJ databases">
        <title>The Genome Sequence of Wuchereria bancrofti.</title>
        <authorList>
            <person name="Nutman T.B."/>
            <person name="Fink D.L."/>
            <person name="Russ C."/>
            <person name="Young S."/>
            <person name="Zeng Q."/>
            <person name="Koehrsen M."/>
            <person name="Alvarado L."/>
            <person name="Berlin A."/>
            <person name="Chapman S.B."/>
            <person name="Chen Z."/>
            <person name="Freedman E."/>
            <person name="Gellesch M."/>
            <person name="Goldberg J."/>
            <person name="Griggs A."/>
            <person name="Gujja S."/>
            <person name="Heilman E.R."/>
            <person name="Heiman D."/>
            <person name="Hepburn T."/>
            <person name="Howarth C."/>
            <person name="Jen D."/>
            <person name="Larson L."/>
            <person name="Lewis B."/>
            <person name="Mehta T."/>
            <person name="Park D."/>
            <person name="Pearson M."/>
            <person name="Roberts A."/>
            <person name="Saif S."/>
            <person name="Shea T."/>
            <person name="Shenoy N."/>
            <person name="Sisk P."/>
            <person name="Stolte C."/>
            <person name="Sykes S."/>
            <person name="Walk T."/>
            <person name="White J."/>
            <person name="Yandava C."/>
            <person name="Haas B."/>
            <person name="Henn M.R."/>
            <person name="Nusbaum C."/>
            <person name="Birren B."/>
        </authorList>
    </citation>
    <scope>NUCLEOTIDE SEQUENCE [LARGE SCALE GENOMIC DNA]</scope>
    <source>
        <strain evidence="3">NA</strain>
    </source>
</reference>
<feature type="region of interest" description="Disordered" evidence="1">
    <location>
        <begin position="49"/>
        <end position="71"/>
    </location>
</feature>
<dbReference type="AlphaFoldDB" id="J9EN66"/>
<evidence type="ECO:0000313" key="2">
    <source>
        <dbReference type="EMBL" id="EJW78487.1"/>
    </source>
</evidence>
<feature type="non-terminal residue" evidence="2">
    <location>
        <position position="71"/>
    </location>
</feature>
<comment type="caution">
    <text evidence="2">The sequence shown here is derived from an EMBL/GenBank/DDBJ whole genome shotgun (WGS) entry which is preliminary data.</text>
</comment>
<dbReference type="Proteomes" id="UP000004810">
    <property type="component" value="Unassembled WGS sequence"/>
</dbReference>